<sequence length="84" mass="8959">MEIVFKLFASLSDHLPAAARRTNALPLEVADDCSVAALIDSWSLPPRMVHLVLVNGEYIPPSQRAGRLLTAGDVVAIWPPIAGG</sequence>
<dbReference type="KEGG" id="app:CAP2UW1_0309"/>
<dbReference type="OrthoDB" id="7860782at2"/>
<gene>
    <name evidence="1" type="ordered locus">CAP2UW1_0309</name>
</gene>
<protein>
    <submittedName>
        <fullName evidence="1">ThiamineS protein</fullName>
    </submittedName>
</protein>
<reference evidence="1" key="2">
    <citation type="submission" date="2009-09" db="EMBL/GenBank/DDBJ databases">
        <title>Complete sequence of chromosome of Candidatus Accumulibacter phosphatis clade IIA str. UW-1.</title>
        <authorList>
            <consortium name="US DOE Joint Genome Institute"/>
            <person name="Martin H.G."/>
            <person name="Ivanova N."/>
            <person name="Kunin V."/>
            <person name="Warnecke F."/>
            <person name="Barry K."/>
            <person name="He S."/>
            <person name="Salamov A."/>
            <person name="Szeto E."/>
            <person name="Dalin E."/>
            <person name="Pangilinan J.L."/>
            <person name="Lapidus A."/>
            <person name="Lowry S."/>
            <person name="Kyrpides N.C."/>
            <person name="McMahon K.D."/>
            <person name="Hugenholtz P."/>
        </authorList>
    </citation>
    <scope>NUCLEOTIDE SEQUENCE [LARGE SCALE GENOMIC DNA]</scope>
    <source>
        <strain evidence="1">UW-1</strain>
    </source>
</reference>
<dbReference type="Pfam" id="PF02597">
    <property type="entry name" value="ThiS"/>
    <property type="match status" value="1"/>
</dbReference>
<dbReference type="SUPFAM" id="SSF54285">
    <property type="entry name" value="MoaD/ThiS"/>
    <property type="match status" value="1"/>
</dbReference>
<organism evidence="1">
    <name type="scientific">Accumulibacter regalis</name>
    <dbReference type="NCBI Taxonomy" id="522306"/>
    <lineage>
        <taxon>Bacteria</taxon>
        <taxon>Pseudomonadati</taxon>
        <taxon>Pseudomonadota</taxon>
        <taxon>Betaproteobacteria</taxon>
        <taxon>Candidatus Accumulibacter</taxon>
    </lineage>
</organism>
<dbReference type="AlphaFoldDB" id="C7RK75"/>
<dbReference type="HOGENOM" id="CLU_114601_5_2_4"/>
<evidence type="ECO:0000313" key="1">
    <source>
        <dbReference type="EMBL" id="ACV33666.1"/>
    </source>
</evidence>
<dbReference type="CDD" id="cd00565">
    <property type="entry name" value="Ubl_ThiS"/>
    <property type="match status" value="1"/>
</dbReference>
<dbReference type="InterPro" id="IPR012675">
    <property type="entry name" value="Beta-grasp_dom_sf"/>
</dbReference>
<name>C7RK75_ACCRE</name>
<dbReference type="InterPro" id="IPR016155">
    <property type="entry name" value="Mopterin_synth/thiamin_S_b"/>
</dbReference>
<dbReference type="STRING" id="522306.CAP2UW1_0309"/>
<proteinExistence type="predicted"/>
<dbReference type="InterPro" id="IPR003749">
    <property type="entry name" value="ThiS/MoaD-like"/>
</dbReference>
<accession>C7RK75</accession>
<dbReference type="eggNOG" id="COG2104">
    <property type="taxonomic scope" value="Bacteria"/>
</dbReference>
<reference evidence="1" key="1">
    <citation type="submission" date="2009-08" db="EMBL/GenBank/DDBJ databases">
        <authorList>
            <consortium name="US DOE Joint Genome Institute"/>
            <person name="Lucas S."/>
            <person name="Copeland A."/>
            <person name="Lapidus A."/>
            <person name="Glavina del Rio T."/>
            <person name="Dalin E."/>
            <person name="Tice H."/>
            <person name="Bruce D."/>
            <person name="Barry K."/>
            <person name="Pitluck S."/>
            <person name="Lowry S."/>
            <person name="Larimer F."/>
            <person name="Land M."/>
            <person name="Hauser L."/>
            <person name="Kyrpides N."/>
            <person name="Ivanova N."/>
            <person name="McMahon K.D."/>
            <person name="Hugenholtz P."/>
        </authorList>
    </citation>
    <scope>NUCLEOTIDE SEQUENCE</scope>
    <source>
        <strain evidence="1">UW-1</strain>
    </source>
</reference>
<dbReference type="Gene3D" id="3.10.20.30">
    <property type="match status" value="1"/>
</dbReference>
<dbReference type="EMBL" id="CP001715">
    <property type="protein sequence ID" value="ACV33666.1"/>
    <property type="molecule type" value="Genomic_DNA"/>
</dbReference>